<accession>A0ACB8ZDK8</accession>
<dbReference type="EMBL" id="CM042043">
    <property type="protein sequence ID" value="KAI3695682.1"/>
    <property type="molecule type" value="Genomic_DNA"/>
</dbReference>
<proteinExistence type="predicted"/>
<evidence type="ECO:0000313" key="1">
    <source>
        <dbReference type="EMBL" id="KAI3695682.1"/>
    </source>
</evidence>
<name>A0ACB8ZDK8_9ASTR</name>
<keyword evidence="2" id="KW-1185">Reference proteome</keyword>
<sequence length="146" mass="16766">MDPEEPCYMAWERFNTLLSKCPKHGLSDWALVEKFYNGLTFEKQPMFNTAAGCHIMDKKEPEECEEIMVAALASMAKEIKELKMSAMKCEMCRGSHDTIDFPLVRTDQETQGKLKEHDTLLRSQQSAFLDLQRTVGDIARQLTDRS</sequence>
<evidence type="ECO:0000313" key="2">
    <source>
        <dbReference type="Proteomes" id="UP001056120"/>
    </source>
</evidence>
<protein>
    <submittedName>
        <fullName evidence="1">Uncharacterized protein</fullName>
    </submittedName>
</protein>
<reference evidence="1 2" key="2">
    <citation type="journal article" date="2022" name="Mol. Ecol. Resour.">
        <title>The genomes of chicory, endive, great burdock and yacon provide insights into Asteraceae paleo-polyploidization history and plant inulin production.</title>
        <authorList>
            <person name="Fan W."/>
            <person name="Wang S."/>
            <person name="Wang H."/>
            <person name="Wang A."/>
            <person name="Jiang F."/>
            <person name="Liu H."/>
            <person name="Zhao H."/>
            <person name="Xu D."/>
            <person name="Zhang Y."/>
        </authorList>
    </citation>
    <scope>NUCLEOTIDE SEQUENCE [LARGE SCALE GENOMIC DNA]</scope>
    <source>
        <strain evidence="2">cv. Yunnan</strain>
        <tissue evidence="1">Leaves</tissue>
    </source>
</reference>
<reference evidence="2" key="1">
    <citation type="journal article" date="2022" name="Mol. Ecol. Resour.">
        <title>The genomes of chicory, endive, great burdock and yacon provide insights into Asteraceae palaeo-polyploidization history and plant inulin production.</title>
        <authorList>
            <person name="Fan W."/>
            <person name="Wang S."/>
            <person name="Wang H."/>
            <person name="Wang A."/>
            <person name="Jiang F."/>
            <person name="Liu H."/>
            <person name="Zhao H."/>
            <person name="Xu D."/>
            <person name="Zhang Y."/>
        </authorList>
    </citation>
    <scope>NUCLEOTIDE SEQUENCE [LARGE SCALE GENOMIC DNA]</scope>
    <source>
        <strain evidence="2">cv. Yunnan</strain>
    </source>
</reference>
<organism evidence="1 2">
    <name type="scientific">Smallanthus sonchifolius</name>
    <dbReference type="NCBI Taxonomy" id="185202"/>
    <lineage>
        <taxon>Eukaryota</taxon>
        <taxon>Viridiplantae</taxon>
        <taxon>Streptophyta</taxon>
        <taxon>Embryophyta</taxon>
        <taxon>Tracheophyta</taxon>
        <taxon>Spermatophyta</taxon>
        <taxon>Magnoliopsida</taxon>
        <taxon>eudicotyledons</taxon>
        <taxon>Gunneridae</taxon>
        <taxon>Pentapetalae</taxon>
        <taxon>asterids</taxon>
        <taxon>campanulids</taxon>
        <taxon>Asterales</taxon>
        <taxon>Asteraceae</taxon>
        <taxon>Asteroideae</taxon>
        <taxon>Heliantheae alliance</taxon>
        <taxon>Millerieae</taxon>
        <taxon>Smallanthus</taxon>
    </lineage>
</organism>
<gene>
    <name evidence="1" type="ORF">L1987_78681</name>
</gene>
<comment type="caution">
    <text evidence="1">The sequence shown here is derived from an EMBL/GenBank/DDBJ whole genome shotgun (WGS) entry which is preliminary data.</text>
</comment>
<dbReference type="Proteomes" id="UP001056120">
    <property type="component" value="Linkage Group LG26"/>
</dbReference>